<evidence type="ECO:0000313" key="2">
    <source>
        <dbReference type="EMBL" id="CAB4730618.1"/>
    </source>
</evidence>
<proteinExistence type="predicted"/>
<organism evidence="2">
    <name type="scientific">freshwater metagenome</name>
    <dbReference type="NCBI Taxonomy" id="449393"/>
    <lineage>
        <taxon>unclassified sequences</taxon>
        <taxon>metagenomes</taxon>
        <taxon>ecological metagenomes</taxon>
    </lineage>
</organism>
<dbReference type="EMBL" id="CAEZXR010000390">
    <property type="protein sequence ID" value="CAB4730618.1"/>
    <property type="molecule type" value="Genomic_DNA"/>
</dbReference>
<evidence type="ECO:0000256" key="1">
    <source>
        <dbReference type="SAM" id="MobiDB-lite"/>
    </source>
</evidence>
<dbReference type="AlphaFoldDB" id="A0A6J6S7B7"/>
<gene>
    <name evidence="2" type="ORF">UFOPK2579_02553</name>
</gene>
<sequence length="339" mass="35863">MVPVLVEQLELERVGQIRRRAPGLGVRLEATHHESADLLLEVGPAVRVAHDRQVGVGALDRLGDDVEVLGRVQRHRHADLVGERLGPLPGTVDDHLGLDVAEVGADPGDPSPCRGRRLREAGDPHLLDDPGPTLAGAAGERLRDIAGVDLPVARQPDRAEQVLDLHHRPQLLGALGGDQLALQVVRRGVGRRAAQLHHPVFGAGDDHPADVAVAGRKTGLGLQLGVQLGGVLHQPGPALRGPQWSDQPGRVPGRAAGQASLLQDEHVAPAEPGEVVGDRGTDDTAADDHRPGPGRQLSHGRSPPGRVAGAVRRRRRPPSRSAPPPSRRSRSRGGWRPPG</sequence>
<protein>
    <submittedName>
        <fullName evidence="2">Unannotated protein</fullName>
    </submittedName>
</protein>
<feature type="region of interest" description="Disordered" evidence="1">
    <location>
        <begin position="233"/>
        <end position="339"/>
    </location>
</feature>
<accession>A0A6J6S7B7</accession>
<feature type="compositionally biased region" description="Basic and acidic residues" evidence="1">
    <location>
        <begin position="276"/>
        <end position="291"/>
    </location>
</feature>
<name>A0A6J6S7B7_9ZZZZ</name>
<reference evidence="2" key="1">
    <citation type="submission" date="2020-05" db="EMBL/GenBank/DDBJ databases">
        <authorList>
            <person name="Chiriac C."/>
            <person name="Salcher M."/>
            <person name="Ghai R."/>
            <person name="Kavagutti S V."/>
        </authorList>
    </citation>
    <scope>NUCLEOTIDE SEQUENCE</scope>
</reference>